<protein>
    <submittedName>
        <fullName evidence="1">Uncharacterized protein</fullName>
    </submittedName>
</protein>
<gene>
    <name evidence="1" type="ORF">BCV72DRAFT_224347</name>
</gene>
<evidence type="ECO:0000313" key="1">
    <source>
        <dbReference type="EMBL" id="ORE08928.1"/>
    </source>
</evidence>
<dbReference type="VEuPathDB" id="FungiDB:BCV72DRAFT_224347"/>
<feature type="non-terminal residue" evidence="1">
    <location>
        <position position="1"/>
    </location>
</feature>
<dbReference type="Proteomes" id="UP000242414">
    <property type="component" value="Unassembled WGS sequence"/>
</dbReference>
<organism evidence="1">
    <name type="scientific">Rhizopus microsporus var. microsporus</name>
    <dbReference type="NCBI Taxonomy" id="86635"/>
    <lineage>
        <taxon>Eukaryota</taxon>
        <taxon>Fungi</taxon>
        <taxon>Fungi incertae sedis</taxon>
        <taxon>Mucoromycota</taxon>
        <taxon>Mucoromycotina</taxon>
        <taxon>Mucoromycetes</taxon>
        <taxon>Mucorales</taxon>
        <taxon>Mucorineae</taxon>
        <taxon>Rhizopodaceae</taxon>
        <taxon>Rhizopus</taxon>
    </lineage>
</organism>
<dbReference type="EMBL" id="KV921882">
    <property type="protein sequence ID" value="ORE08928.1"/>
    <property type="molecule type" value="Genomic_DNA"/>
</dbReference>
<accession>A0A1X0RAM3</accession>
<reference evidence="1" key="1">
    <citation type="journal article" date="2016" name="Proc. Natl. Acad. Sci. U.S.A.">
        <title>Lipid metabolic changes in an early divergent fungus govern the establishment of a mutualistic symbiosis with endobacteria.</title>
        <authorList>
            <person name="Lastovetsky O.A."/>
            <person name="Gaspar M.L."/>
            <person name="Mondo S.J."/>
            <person name="LaButti K.M."/>
            <person name="Sandor L."/>
            <person name="Grigoriev I.V."/>
            <person name="Henry S.A."/>
            <person name="Pawlowska T.E."/>
        </authorList>
    </citation>
    <scope>NUCLEOTIDE SEQUENCE [LARGE SCALE GENOMIC DNA]</scope>
    <source>
        <strain evidence="1">ATCC 52814</strain>
    </source>
</reference>
<proteinExistence type="predicted"/>
<name>A0A1X0RAM3_RHIZD</name>
<sequence>EPYCFCICYYSDNIATVSIRYLNLEIQYIHGYQGWYYENILGGDRRIYILERLYNKKIRFFIKRTI</sequence>
<dbReference type="AlphaFoldDB" id="A0A1X0RAM3"/>